<reference evidence="2" key="1">
    <citation type="submission" date="2020-08" db="EMBL/GenBank/DDBJ databases">
        <title>Winogradskyella ouciana sp. nov., isolated from the hadal seawater of the Mariana Trench.</title>
        <authorList>
            <person name="He X."/>
        </authorList>
    </citation>
    <scope>NUCLEOTIDE SEQUENCE [LARGE SCALE GENOMIC DNA]</scope>
    <source>
        <strain evidence="2">KCTC 52348</strain>
    </source>
</reference>
<keyword evidence="1" id="KW-0472">Membrane</keyword>
<dbReference type="Pfam" id="PF19992">
    <property type="entry name" value="DUF6427"/>
    <property type="match status" value="1"/>
</dbReference>
<name>A0A842IKN4_9FLAO</name>
<feature type="transmembrane region" description="Helical" evidence="1">
    <location>
        <begin position="207"/>
        <end position="225"/>
    </location>
</feature>
<evidence type="ECO:0000313" key="3">
    <source>
        <dbReference type="Proteomes" id="UP000533900"/>
    </source>
</evidence>
<dbReference type="EMBL" id="JACLCP010000001">
    <property type="protein sequence ID" value="MBC2843842.1"/>
    <property type="molecule type" value="Genomic_DNA"/>
</dbReference>
<gene>
    <name evidence="2" type="ORF">H7F21_01965</name>
</gene>
<dbReference type="RefSeq" id="WP_185787552.1">
    <property type="nucleotide sequence ID" value="NZ_CANMIT010000001.1"/>
</dbReference>
<accession>A0A842IKN4</accession>
<dbReference type="InterPro" id="IPR045625">
    <property type="entry name" value="DUF6427"/>
</dbReference>
<evidence type="ECO:0000313" key="2">
    <source>
        <dbReference type="EMBL" id="MBC2843842.1"/>
    </source>
</evidence>
<feature type="transmembrane region" description="Helical" evidence="1">
    <location>
        <begin position="40"/>
        <end position="61"/>
    </location>
</feature>
<keyword evidence="3" id="KW-1185">Reference proteome</keyword>
<sequence length="305" mass="35093">MITSIFSKSRPINFIIVVVFIVLLFVIVNFNLLFNSANEILKGIVKLGIAIFSIFLLDFIITKNDLTQKNSYAIMTLGLLFGMFPKALGFLDLLLASLFVFFALRRLISLHTNHQIKKKLFDAGFWIMLATLFYFWAILFFALVIVALIYHSQNDIKNTIIPFVGVATVIILLITFNIVAYDEYIKPSNFDRYASLDFTSYNSKANILKFTVLFTSFIWILIYFFRMLPDKNKKLRPSYFLVAWASIISILVAIIAPSKNGSEFIFIFAPYSIIMANYIEVISERWFREIFVVLLLVTPIIGLLL</sequence>
<organism evidence="2 3">
    <name type="scientific">Winogradskyella flava</name>
    <dbReference type="NCBI Taxonomy" id="1884876"/>
    <lineage>
        <taxon>Bacteria</taxon>
        <taxon>Pseudomonadati</taxon>
        <taxon>Bacteroidota</taxon>
        <taxon>Flavobacteriia</taxon>
        <taxon>Flavobacteriales</taxon>
        <taxon>Flavobacteriaceae</taxon>
        <taxon>Winogradskyella</taxon>
    </lineage>
</organism>
<dbReference type="Proteomes" id="UP000533900">
    <property type="component" value="Unassembled WGS sequence"/>
</dbReference>
<feature type="transmembrane region" description="Helical" evidence="1">
    <location>
        <begin position="262"/>
        <end position="279"/>
    </location>
</feature>
<feature type="transmembrane region" description="Helical" evidence="1">
    <location>
        <begin position="160"/>
        <end position="181"/>
    </location>
</feature>
<keyword evidence="1" id="KW-0812">Transmembrane</keyword>
<proteinExistence type="predicted"/>
<keyword evidence="1" id="KW-1133">Transmembrane helix</keyword>
<feature type="transmembrane region" description="Helical" evidence="1">
    <location>
        <begin position="237"/>
        <end position="256"/>
    </location>
</feature>
<feature type="transmembrane region" description="Helical" evidence="1">
    <location>
        <begin position="124"/>
        <end position="148"/>
    </location>
</feature>
<dbReference type="AlphaFoldDB" id="A0A842IKN4"/>
<protein>
    <submittedName>
        <fullName evidence="2">Uncharacterized protein</fullName>
    </submittedName>
</protein>
<feature type="transmembrane region" description="Helical" evidence="1">
    <location>
        <begin position="286"/>
        <end position="304"/>
    </location>
</feature>
<feature type="transmembrane region" description="Helical" evidence="1">
    <location>
        <begin position="12"/>
        <end position="34"/>
    </location>
</feature>
<comment type="caution">
    <text evidence="2">The sequence shown here is derived from an EMBL/GenBank/DDBJ whole genome shotgun (WGS) entry which is preliminary data.</text>
</comment>
<feature type="transmembrane region" description="Helical" evidence="1">
    <location>
        <begin position="73"/>
        <end position="104"/>
    </location>
</feature>
<evidence type="ECO:0000256" key="1">
    <source>
        <dbReference type="SAM" id="Phobius"/>
    </source>
</evidence>